<organism evidence="2 3">
    <name type="scientific">Polysphondylium violaceum</name>
    <dbReference type="NCBI Taxonomy" id="133409"/>
    <lineage>
        <taxon>Eukaryota</taxon>
        <taxon>Amoebozoa</taxon>
        <taxon>Evosea</taxon>
        <taxon>Eumycetozoa</taxon>
        <taxon>Dictyostelia</taxon>
        <taxon>Dictyosteliales</taxon>
        <taxon>Dictyosteliaceae</taxon>
        <taxon>Polysphondylium</taxon>
    </lineage>
</organism>
<keyword evidence="1" id="KW-0732">Signal</keyword>
<proteinExistence type="predicted"/>
<dbReference type="EMBL" id="AJWJ01000111">
    <property type="protein sequence ID" value="KAF2075167.1"/>
    <property type="molecule type" value="Genomic_DNA"/>
</dbReference>
<accession>A0A8J4V5U8</accession>
<evidence type="ECO:0000256" key="1">
    <source>
        <dbReference type="SAM" id="SignalP"/>
    </source>
</evidence>
<evidence type="ECO:0000313" key="3">
    <source>
        <dbReference type="Proteomes" id="UP000695562"/>
    </source>
</evidence>
<name>A0A8J4V5U8_9MYCE</name>
<evidence type="ECO:0000313" key="2">
    <source>
        <dbReference type="EMBL" id="KAF2075167.1"/>
    </source>
</evidence>
<protein>
    <recommendedName>
        <fullName evidence="4">EGF-like domain-containing protein</fullName>
    </recommendedName>
</protein>
<feature type="signal peptide" evidence="1">
    <location>
        <begin position="1"/>
        <end position="24"/>
    </location>
</feature>
<gene>
    <name evidence="2" type="ORF">CYY_003515</name>
</gene>
<dbReference type="OrthoDB" id="18757at2759"/>
<dbReference type="Proteomes" id="UP000695562">
    <property type="component" value="Unassembled WGS sequence"/>
</dbReference>
<reference evidence="2" key="1">
    <citation type="submission" date="2020-01" db="EMBL/GenBank/DDBJ databases">
        <title>Development of genomics and gene disruption for Polysphondylium violaceum indicates a role for the polyketide synthase stlB in stalk morphogenesis.</title>
        <authorList>
            <person name="Narita B."/>
            <person name="Kawabe Y."/>
            <person name="Kin K."/>
            <person name="Saito T."/>
            <person name="Gibbs R."/>
            <person name="Kuspa A."/>
            <person name="Muzny D."/>
            <person name="Queller D."/>
            <person name="Richards S."/>
            <person name="Strassman J."/>
            <person name="Sucgang R."/>
            <person name="Worley K."/>
            <person name="Schaap P."/>
        </authorList>
    </citation>
    <scope>NUCLEOTIDE SEQUENCE</scope>
    <source>
        <strain evidence="2">QSvi11</strain>
    </source>
</reference>
<dbReference type="AlphaFoldDB" id="A0A8J4V5U8"/>
<dbReference type="SUPFAM" id="SSF63829">
    <property type="entry name" value="Calcium-dependent phosphotriesterase"/>
    <property type="match status" value="1"/>
</dbReference>
<feature type="chain" id="PRO_5035277174" description="EGF-like domain-containing protein" evidence="1">
    <location>
        <begin position="25"/>
        <end position="413"/>
    </location>
</feature>
<keyword evidence="3" id="KW-1185">Reference proteome</keyword>
<dbReference type="PANTHER" id="PTHR32256:SF18">
    <property type="entry name" value="SRFA-INDUCED GENE K PROTEIN"/>
    <property type="match status" value="1"/>
</dbReference>
<comment type="caution">
    <text evidence="2">The sequence shown here is derived from an EMBL/GenBank/DDBJ whole genome shotgun (WGS) entry which is preliminary data.</text>
</comment>
<dbReference type="InterPro" id="IPR053369">
    <property type="entry name" value="SrfA-induced_signal"/>
</dbReference>
<evidence type="ECO:0008006" key="4">
    <source>
        <dbReference type="Google" id="ProtNLM"/>
    </source>
</evidence>
<dbReference type="PANTHER" id="PTHR32256">
    <property type="match status" value="1"/>
</dbReference>
<sequence>MKFSKSLLCSLLLLSTCLLSSTLGADQQCSDDYQCGNFPQAACAGKLNLIPGIGLNEQTGKVLIAGKYNSTHQGPFGYPYILSVPIGGGSIQKEYPIKVEIPAGSGYTSVDELFAYLPVKNLMYLRLNKGGSPVIGVYDSNTANFSQVWNIFNTPLEIAFNEQKNQIIYSAYGIYRLNYIPTSKPDYQDTQQVYYQSQLPNGLSNQGEDLYMSTYSGNFYKGLTTCNACPETDLKLLFSDPEGKSITGFTTSPTHMYYSSPNGIFEVPLAGNISMKRALVSDNVVAMVISSNGFIYYTTAAGEVKSVSLAGNHPQVVTLYTSSVGGTCQCAVGFTGDKCQTCQGTILWNDGYPYCYPLVDNKPSTCFYSYQCGEQPYNVCAGSCICASNFTGPDCKTCAGTVEWSNGNAICKL</sequence>